<dbReference type="AlphaFoldDB" id="A9DQZ9"/>
<dbReference type="GO" id="GO:0005576">
    <property type="term" value="C:extracellular region"/>
    <property type="evidence" value="ECO:0007669"/>
    <property type="project" value="UniProtKB-SubCell"/>
</dbReference>
<dbReference type="InterPro" id="IPR045053">
    <property type="entry name" value="MAN-like"/>
</dbReference>
<accession>A9DQZ9</accession>
<dbReference type="GO" id="GO:0016985">
    <property type="term" value="F:mannan endo-1,4-beta-mannosidase activity"/>
    <property type="evidence" value="ECO:0007669"/>
    <property type="project" value="TreeGrafter"/>
</dbReference>
<dbReference type="PANTHER" id="PTHR31451">
    <property type="match status" value="1"/>
</dbReference>
<dbReference type="Pfam" id="PF02836">
    <property type="entry name" value="Glyco_hydro_2_C"/>
    <property type="match status" value="1"/>
</dbReference>
<protein>
    <recommendedName>
        <fullName evidence="4">Glycoside hydrolase family 2 catalytic domain-containing protein</fullName>
    </recommendedName>
</protein>
<keyword evidence="3" id="KW-1133">Transmembrane helix</keyword>
<evidence type="ECO:0000256" key="2">
    <source>
        <dbReference type="ARBA" id="ARBA00023295"/>
    </source>
</evidence>
<gene>
    <name evidence="5" type="ORF">KAOT1_16193</name>
</gene>
<keyword evidence="3" id="KW-0812">Transmembrane</keyword>
<evidence type="ECO:0000256" key="1">
    <source>
        <dbReference type="ARBA" id="ARBA00022801"/>
    </source>
</evidence>
<dbReference type="STRING" id="391587.KAOT1_16193"/>
<organism evidence="5 6">
    <name type="scientific">Kordia algicida OT-1</name>
    <dbReference type="NCBI Taxonomy" id="391587"/>
    <lineage>
        <taxon>Bacteria</taxon>
        <taxon>Pseudomonadati</taxon>
        <taxon>Bacteroidota</taxon>
        <taxon>Flavobacteriia</taxon>
        <taxon>Flavobacteriales</taxon>
        <taxon>Flavobacteriaceae</taxon>
        <taxon>Kordia</taxon>
    </lineage>
</organism>
<evidence type="ECO:0000313" key="5">
    <source>
        <dbReference type="EMBL" id="EDP96720.1"/>
    </source>
</evidence>
<keyword evidence="6" id="KW-1185">Reference proteome</keyword>
<dbReference type="InterPro" id="IPR018087">
    <property type="entry name" value="Glyco_hydro_5_CS"/>
</dbReference>
<dbReference type="HOGENOM" id="CLU_537241_0_0_10"/>
<dbReference type="PROSITE" id="PS00659">
    <property type="entry name" value="GLYCOSYL_HYDROL_F5"/>
    <property type="match status" value="1"/>
</dbReference>
<proteinExistence type="predicted"/>
<dbReference type="PANTHER" id="PTHR31451:SF39">
    <property type="entry name" value="MANNAN ENDO-1,4-BETA-MANNOSIDASE 1"/>
    <property type="match status" value="1"/>
</dbReference>
<feature type="domain" description="Glycoside hydrolase family 2 catalytic" evidence="4">
    <location>
        <begin position="313"/>
        <end position="434"/>
    </location>
</feature>
<dbReference type="SUPFAM" id="SSF51445">
    <property type="entry name" value="(Trans)glycosidases"/>
    <property type="match status" value="1"/>
</dbReference>
<dbReference type="eggNOG" id="COG3934">
    <property type="taxonomic scope" value="Bacteria"/>
</dbReference>
<reference evidence="5 6" key="1">
    <citation type="journal article" date="2011" name="J. Bacteriol.">
        <title>Genome sequence of the algicidal bacterium Kordia algicida OT-1.</title>
        <authorList>
            <person name="Lee H.S."/>
            <person name="Kang S.G."/>
            <person name="Kwon K.K."/>
            <person name="Lee J.H."/>
            <person name="Kim S.J."/>
        </authorList>
    </citation>
    <scope>NUCLEOTIDE SEQUENCE [LARGE SCALE GENOMIC DNA]</scope>
    <source>
        <strain evidence="5 6">OT-1</strain>
    </source>
</reference>
<dbReference type="OrthoDB" id="9774262at2"/>
<evidence type="ECO:0000259" key="4">
    <source>
        <dbReference type="Pfam" id="PF02836"/>
    </source>
</evidence>
<dbReference type="Proteomes" id="UP000002945">
    <property type="component" value="Unassembled WGS sequence"/>
</dbReference>
<dbReference type="EMBL" id="ABIB01000003">
    <property type="protein sequence ID" value="EDP96720.1"/>
    <property type="molecule type" value="Genomic_DNA"/>
</dbReference>
<dbReference type="Gene3D" id="3.20.20.80">
    <property type="entry name" value="Glycosidases"/>
    <property type="match status" value="1"/>
</dbReference>
<dbReference type="InterPro" id="IPR017853">
    <property type="entry name" value="GH"/>
</dbReference>
<evidence type="ECO:0000256" key="3">
    <source>
        <dbReference type="SAM" id="Phobius"/>
    </source>
</evidence>
<feature type="transmembrane region" description="Helical" evidence="3">
    <location>
        <begin position="12"/>
        <end position="35"/>
    </location>
</feature>
<dbReference type="RefSeq" id="WP_007095774.1">
    <property type="nucleotide sequence ID" value="NZ_CP142125.1"/>
</dbReference>
<keyword evidence="2" id="KW-0326">Glycosidase</keyword>
<keyword evidence="1" id="KW-0378">Hydrolase</keyword>
<comment type="caution">
    <text evidence="5">The sequence shown here is derived from an EMBL/GenBank/DDBJ whole genome shotgun (WGS) entry which is preliminary data.</text>
</comment>
<name>A9DQZ9_9FLAO</name>
<dbReference type="InterPro" id="IPR006103">
    <property type="entry name" value="Glyco_hydro_2_cat"/>
</dbReference>
<sequence>MVKADKNIMRGFLVLTYVVIISMLIFLISSSFSYLNTGADRSKMLHTEVKKAEVYLPKMTWTDDGNEGRKLDLQTLAKIEKDYLNAWYVKHVAYKTNQIVGIDDYYTENARKNIIDFLTQNKAQQISVNATTLSHQPNIEFFSEDGQLIVLKDENVVEYKQLYKDGKLVIETTETANYKAILLLEDGFWRVRHLVKEQVKTAEKVVRTKAVSSLNMKGINYYPQATPWDMFGDQFDLEIIKNDFEIIKNAGLNTIRIFVQYEDFGKATVKPAKLEKLQQVLDAAETKKLKVVLTLFDFYGNYDILDWTLTQRHAETIVSTFKNHNAIVAWDIKNEPNLDFESRGKENVLAWLESMISLIKSVDNQHLVTIGWSNTESAHLLQDKLDFVSFHYYDAAADFTQQYSNLKAKINNKPIILGEYGQSSYGGFWKPFVGSEQKQADYYQEMQTVLKAENLSYLAWTLYDFEDIPSSVVGNRPWRTNPQKKFGIIDKDGKKKLAFEVLVGKIQD</sequence>
<keyword evidence="3" id="KW-0472">Membrane</keyword>
<evidence type="ECO:0000313" key="6">
    <source>
        <dbReference type="Proteomes" id="UP000002945"/>
    </source>
</evidence>
<dbReference type="GO" id="GO:0005975">
    <property type="term" value="P:carbohydrate metabolic process"/>
    <property type="evidence" value="ECO:0007669"/>
    <property type="project" value="InterPro"/>
</dbReference>